<feature type="region of interest" description="Disordered" evidence="1">
    <location>
        <begin position="862"/>
        <end position="905"/>
    </location>
</feature>
<dbReference type="OrthoDB" id="409669at2759"/>
<evidence type="ECO:0000313" key="2">
    <source>
        <dbReference type="EMBL" id="CAE7423942.1"/>
    </source>
</evidence>
<feature type="region of interest" description="Disordered" evidence="1">
    <location>
        <begin position="722"/>
        <end position="757"/>
    </location>
</feature>
<evidence type="ECO:0000313" key="3">
    <source>
        <dbReference type="Proteomes" id="UP000604046"/>
    </source>
</evidence>
<proteinExistence type="predicted"/>
<comment type="caution">
    <text evidence="2">The sequence shown here is derived from an EMBL/GenBank/DDBJ whole genome shotgun (WGS) entry which is preliminary data.</text>
</comment>
<protein>
    <submittedName>
        <fullName evidence="2">Uncharacterized protein</fullName>
    </submittedName>
</protein>
<feature type="compositionally biased region" description="Acidic residues" evidence="1">
    <location>
        <begin position="742"/>
        <end position="754"/>
    </location>
</feature>
<feature type="compositionally biased region" description="Basic and acidic residues" evidence="1">
    <location>
        <begin position="448"/>
        <end position="459"/>
    </location>
</feature>
<sequence>MDMNGITAFDLGAYKHQLQGASAKYECLMCCDYIPIMSFVHRSLPPTLGSIERLAKQHFYDHQEQKYAARDGFLEAIAVRAISPDAPPKPEFVETLNNDAYRCAFYYAWHACLMSGSDASEFEERSRSMRVRFELITTDQALELRKWCLAEEAFSLADTQVLQGLSRARAVKQFEGLLKREGKNSSHASMAKSFKSGGVKSFSDKVIGTMLKIAERFDAVPEAVLAIAALDSKYGAHGLAHTFANHSNLDILCAKTGVRSDASLQSSLLEFASLLLTDWILDGKISPNIGGDALKTKIAMVLAIRRIIYYMIRKFQLKGDSTQVLSTHLGSVPGFRSSGLRSSDACPWLAGVPDFLAEVVHFSAKLLRGSKAYMDILEEVLQADPVASAEACLMAFAKAGLYDHQNLLERKTEFENPRPQEVSPKPVDAQPAAAEKVDTEQCQDTAEPEVRVDSEPEGDAEKVVPGLDRMASFAHLQVPPLVKDLLHRNPCDVKFQELLDDATIRRNSYCDLQVRCVDASTWRQSLRSLPARQKLFRYDVKTQDVSCGPNKTSGHPFRIKPVMGQGFKTVMSVLFGEKSQEEVMFTKDDILLVHDGRVPKNAKTVSSCLTQAKQRESVKEMLQNRVGTLRLVYDNNEFRAGSFAAQKRESGQAVFTTASSLPEPVESISVVLSKDLKLPVRSRNFVDLGGDSRDRAWTRMSLRPYSFRSYDKVSESLLLQMVSPEEDANKNQSQKTKKDKEDESDTGGEEEEGEAPASFDMFAWEADEAQARELFQIFDPRVREEQCQKTQIIDFCAGFSAAMAAIRDRRPYRGYCASELTRAVLLQGLLLEVALCIQSQAPGFALTNSPGASGRVLTRAQSLGGDDATPVSHGPERMAVTDTSTALTGLGEDAEQLSESGAEET</sequence>
<dbReference type="AlphaFoldDB" id="A0A812R7L7"/>
<dbReference type="EMBL" id="CAJNDS010002307">
    <property type="protein sequence ID" value="CAE7423942.1"/>
    <property type="molecule type" value="Genomic_DNA"/>
</dbReference>
<evidence type="ECO:0000256" key="1">
    <source>
        <dbReference type="SAM" id="MobiDB-lite"/>
    </source>
</evidence>
<gene>
    <name evidence="2" type="ORF">SNAT2548_LOCUS23064</name>
</gene>
<accession>A0A812R7L7</accession>
<name>A0A812R7L7_9DINO</name>
<reference evidence="2" key="1">
    <citation type="submission" date="2021-02" db="EMBL/GenBank/DDBJ databases">
        <authorList>
            <person name="Dougan E. K."/>
            <person name="Rhodes N."/>
            <person name="Thang M."/>
            <person name="Chan C."/>
        </authorList>
    </citation>
    <scope>NUCLEOTIDE SEQUENCE</scope>
</reference>
<keyword evidence="3" id="KW-1185">Reference proteome</keyword>
<organism evidence="2 3">
    <name type="scientific">Symbiodinium natans</name>
    <dbReference type="NCBI Taxonomy" id="878477"/>
    <lineage>
        <taxon>Eukaryota</taxon>
        <taxon>Sar</taxon>
        <taxon>Alveolata</taxon>
        <taxon>Dinophyceae</taxon>
        <taxon>Suessiales</taxon>
        <taxon>Symbiodiniaceae</taxon>
        <taxon>Symbiodinium</taxon>
    </lineage>
</organism>
<feature type="compositionally biased region" description="Acidic residues" evidence="1">
    <location>
        <begin position="892"/>
        <end position="905"/>
    </location>
</feature>
<dbReference type="Proteomes" id="UP000604046">
    <property type="component" value="Unassembled WGS sequence"/>
</dbReference>
<feature type="region of interest" description="Disordered" evidence="1">
    <location>
        <begin position="414"/>
        <end position="459"/>
    </location>
</feature>